<dbReference type="InParanoid" id="A0A136IYV4"/>
<dbReference type="Gene3D" id="3.30.710.10">
    <property type="entry name" value="Potassium Channel Kv1.1, Chain A"/>
    <property type="match status" value="1"/>
</dbReference>
<evidence type="ECO:0000313" key="1">
    <source>
        <dbReference type="EMBL" id="KXJ89946.1"/>
    </source>
</evidence>
<protein>
    <recommendedName>
        <fullName evidence="3">BTB domain-containing protein</fullName>
    </recommendedName>
</protein>
<keyword evidence="2" id="KW-1185">Reference proteome</keyword>
<dbReference type="Proteomes" id="UP000070501">
    <property type="component" value="Unassembled WGS sequence"/>
</dbReference>
<dbReference type="SUPFAM" id="SSF54695">
    <property type="entry name" value="POZ domain"/>
    <property type="match status" value="1"/>
</dbReference>
<sequence length="170" mass="19253">MNHIESFAVDARGDLWVHVLGADSDGNSTPTRFRVCSRTLARSSPVFDKMLFGGFAEAQRHPGDEWKIVLPEDSAPSMRRLFRLMHNTFRYLHRGRFDCLSVLGPLYDLTVAADKYDCMELIHPWARSWLGDVCAYMSTLQRLILDLPAKSTGERAQLEKLVLPPNLFGG</sequence>
<dbReference type="EMBL" id="KQ964254">
    <property type="protein sequence ID" value="KXJ89946.1"/>
    <property type="molecule type" value="Genomic_DNA"/>
</dbReference>
<evidence type="ECO:0000313" key="2">
    <source>
        <dbReference type="Proteomes" id="UP000070501"/>
    </source>
</evidence>
<organism evidence="1 2">
    <name type="scientific">Microdochium bolleyi</name>
    <dbReference type="NCBI Taxonomy" id="196109"/>
    <lineage>
        <taxon>Eukaryota</taxon>
        <taxon>Fungi</taxon>
        <taxon>Dikarya</taxon>
        <taxon>Ascomycota</taxon>
        <taxon>Pezizomycotina</taxon>
        <taxon>Sordariomycetes</taxon>
        <taxon>Xylariomycetidae</taxon>
        <taxon>Xylariales</taxon>
        <taxon>Microdochiaceae</taxon>
        <taxon>Microdochium</taxon>
    </lineage>
</organism>
<proteinExistence type="predicted"/>
<evidence type="ECO:0008006" key="3">
    <source>
        <dbReference type="Google" id="ProtNLM"/>
    </source>
</evidence>
<reference evidence="2" key="1">
    <citation type="submission" date="2016-02" db="EMBL/GenBank/DDBJ databases">
        <title>Draft genome sequence of Microdochium bolleyi, a fungal endophyte of beachgrass.</title>
        <authorList>
            <consortium name="DOE Joint Genome Institute"/>
            <person name="David A.S."/>
            <person name="May G."/>
            <person name="Haridas S."/>
            <person name="Lim J."/>
            <person name="Wang M."/>
            <person name="Labutti K."/>
            <person name="Lipzen A."/>
            <person name="Barry K."/>
            <person name="Grigoriev I.V."/>
        </authorList>
    </citation>
    <scope>NUCLEOTIDE SEQUENCE [LARGE SCALE GENOMIC DNA]</scope>
    <source>
        <strain evidence="2">J235TASD1</strain>
    </source>
</reference>
<gene>
    <name evidence="1" type="ORF">Micbo1qcDRAFT_177123</name>
</gene>
<accession>A0A136IYV4</accession>
<name>A0A136IYV4_9PEZI</name>
<dbReference type="OrthoDB" id="5275938at2759"/>
<dbReference type="AlphaFoldDB" id="A0A136IYV4"/>
<dbReference type="InterPro" id="IPR011333">
    <property type="entry name" value="SKP1/BTB/POZ_sf"/>
</dbReference>